<sequence>MFEQRGRVVPLDTLAGPDGKLSLPRNGLLILAQPRALSPDENVALDAWVRSGGRLLLFADPMLTADSEYPLGDPRRPQSMAMLSPILTHWGVELEFDVDQPAGERAAEIFGATLPVNLPGQFRVLPDSNCRIEGGGLAVDCKIGEGRVIAIADAALFDGDNAGRDAPLRAFLDRIAS</sequence>
<protein>
    <submittedName>
        <fullName evidence="2">DUF4350 domain-containing protein</fullName>
    </submittedName>
</protein>
<dbReference type="EMBL" id="JBFNXR010000019">
    <property type="protein sequence ID" value="MEW9854302.1"/>
    <property type="molecule type" value="Genomic_DNA"/>
</dbReference>
<evidence type="ECO:0000313" key="3">
    <source>
        <dbReference type="Proteomes" id="UP001556118"/>
    </source>
</evidence>
<proteinExistence type="predicted"/>
<dbReference type="InterPro" id="IPR019196">
    <property type="entry name" value="ABC_transp_unknown"/>
</dbReference>
<name>A0ABV3R8U9_9SPHN</name>
<evidence type="ECO:0000313" key="2">
    <source>
        <dbReference type="EMBL" id="MEW9854302.1"/>
    </source>
</evidence>
<keyword evidence="3" id="KW-1185">Reference proteome</keyword>
<gene>
    <name evidence="2" type="ORF">ABUH87_03795</name>
</gene>
<dbReference type="Pfam" id="PF09822">
    <property type="entry name" value="ABC_transp_aux"/>
    <property type="match status" value="1"/>
</dbReference>
<feature type="domain" description="ABC-type uncharacterised transport system" evidence="1">
    <location>
        <begin position="25"/>
        <end position="97"/>
    </location>
</feature>
<dbReference type="SUPFAM" id="SSF52317">
    <property type="entry name" value="Class I glutamine amidotransferase-like"/>
    <property type="match status" value="1"/>
</dbReference>
<comment type="caution">
    <text evidence="2">The sequence shown here is derived from an EMBL/GenBank/DDBJ whole genome shotgun (WGS) entry which is preliminary data.</text>
</comment>
<organism evidence="2 3">
    <name type="scientific">Novosphingobium rhizovicinum</name>
    <dbReference type="NCBI Taxonomy" id="3228928"/>
    <lineage>
        <taxon>Bacteria</taxon>
        <taxon>Pseudomonadati</taxon>
        <taxon>Pseudomonadota</taxon>
        <taxon>Alphaproteobacteria</taxon>
        <taxon>Sphingomonadales</taxon>
        <taxon>Sphingomonadaceae</taxon>
        <taxon>Novosphingobium</taxon>
    </lineage>
</organism>
<dbReference type="InterPro" id="IPR029062">
    <property type="entry name" value="Class_I_gatase-like"/>
</dbReference>
<reference evidence="2 3" key="1">
    <citation type="submission" date="2024-06" db="EMBL/GenBank/DDBJ databases">
        <title>Novosphingobium rhizovicinus M1R2S20.</title>
        <authorList>
            <person name="Sun J.-Q."/>
        </authorList>
    </citation>
    <scope>NUCLEOTIDE SEQUENCE [LARGE SCALE GENOMIC DNA]</scope>
    <source>
        <strain evidence="2 3">M1R2S20</strain>
    </source>
</reference>
<evidence type="ECO:0000259" key="1">
    <source>
        <dbReference type="Pfam" id="PF09822"/>
    </source>
</evidence>
<dbReference type="Proteomes" id="UP001556118">
    <property type="component" value="Unassembled WGS sequence"/>
</dbReference>
<dbReference type="RefSeq" id="WP_367769745.1">
    <property type="nucleotide sequence ID" value="NZ_JBFNXR010000019.1"/>
</dbReference>
<accession>A0ABV3R8U9</accession>